<keyword evidence="8" id="KW-0408">Iron</keyword>
<dbReference type="PROSITE" id="PS51402">
    <property type="entry name" value="CATALASE_3"/>
    <property type="match status" value="1"/>
</dbReference>
<dbReference type="Proteomes" id="UP001209916">
    <property type="component" value="Unassembled WGS sequence"/>
</dbReference>
<dbReference type="Gene3D" id="1.20.1280.120">
    <property type="match status" value="1"/>
</dbReference>
<feature type="domain" description="Catalase core" evidence="9">
    <location>
        <begin position="4"/>
        <end position="301"/>
    </location>
</feature>
<dbReference type="RefSeq" id="WP_266121647.1">
    <property type="nucleotide sequence ID" value="NZ_JAPKNA010000006.1"/>
</dbReference>
<evidence type="ECO:0000256" key="6">
    <source>
        <dbReference type="ARBA" id="ARBA00022723"/>
    </source>
</evidence>
<keyword evidence="6" id="KW-0479">Metal-binding</keyword>
<comment type="function">
    <text evidence="1">Decomposes hydrogen peroxide into water and oxygen; serves to protect cells from the toxic effects of hydrogen peroxide.</text>
</comment>
<comment type="caution">
    <text evidence="10">The sequence shown here is derived from an EMBL/GenBank/DDBJ whole genome shotgun (WGS) entry which is preliminary data.</text>
</comment>
<dbReference type="InterPro" id="IPR018028">
    <property type="entry name" value="Catalase"/>
</dbReference>
<accession>A0ABT3VRA1</accession>
<organism evidence="10 11">
    <name type="scientific">Alcaligenes parafaecalis</name>
    <dbReference type="NCBI Taxonomy" id="171260"/>
    <lineage>
        <taxon>Bacteria</taxon>
        <taxon>Pseudomonadati</taxon>
        <taxon>Pseudomonadota</taxon>
        <taxon>Betaproteobacteria</taxon>
        <taxon>Burkholderiales</taxon>
        <taxon>Alcaligenaceae</taxon>
        <taxon>Alcaligenes</taxon>
    </lineage>
</organism>
<reference evidence="10 11" key="1">
    <citation type="submission" date="2022-11" db="EMBL/GenBank/DDBJ databases">
        <title>Biodiversity and phylogenetic relationships of bacteria.</title>
        <authorList>
            <person name="Machado R.A.R."/>
            <person name="Bhat A."/>
            <person name="Loulou A."/>
            <person name="Kallel S."/>
        </authorList>
    </citation>
    <scope>NUCLEOTIDE SEQUENCE [LARGE SCALE GENOMIC DNA]</scope>
    <source>
        <strain evidence="10 11">DSM 13975</strain>
    </source>
</reference>
<sequence length="301" mass="32465">MSKHIAKELIDALYAGASVPPGCRVNHARGLLVEGYFRATPAASKISTASIFNGLDHALLVRFSSSGADPGLAQDHAQAEPRGLALKIGEQEPLVLVGHSIEGFPARDPETFLAFLKALKNAGEQPEGMNTHLKANPAAQRFGAMRQGPRPSSFTALDYHMLHPYRLTSPDGASQIGRLIVTRHHSDCTQTPDSGPDYLDESLQRQMASQPVEIALVFTPVPAEVQADDLTATWPDKNDSIVLGHLFLQRTASDQPSQRSLVFDPSILPSGMAFAGDPMIEARMQAYRIAAARRCGAPIKD</sequence>
<comment type="similarity">
    <text evidence="2">Belongs to the catalase family.</text>
</comment>
<dbReference type="EC" id="1.11.1.6" evidence="3"/>
<evidence type="ECO:0000313" key="11">
    <source>
        <dbReference type="Proteomes" id="UP001209916"/>
    </source>
</evidence>
<evidence type="ECO:0000259" key="9">
    <source>
        <dbReference type="SMART" id="SM01060"/>
    </source>
</evidence>
<keyword evidence="7 10" id="KW-0560">Oxidoreductase</keyword>
<evidence type="ECO:0000256" key="2">
    <source>
        <dbReference type="ARBA" id="ARBA00005329"/>
    </source>
</evidence>
<dbReference type="PANTHER" id="PTHR11465">
    <property type="entry name" value="CATALASE"/>
    <property type="match status" value="1"/>
</dbReference>
<keyword evidence="4 10" id="KW-0575">Peroxidase</keyword>
<gene>
    <name evidence="10" type="ORF">OSH09_17020</name>
</gene>
<evidence type="ECO:0000313" key="10">
    <source>
        <dbReference type="EMBL" id="MCX5465885.1"/>
    </source>
</evidence>
<dbReference type="GO" id="GO:0004096">
    <property type="term" value="F:catalase activity"/>
    <property type="evidence" value="ECO:0007669"/>
    <property type="project" value="UniProtKB-EC"/>
</dbReference>
<evidence type="ECO:0000256" key="4">
    <source>
        <dbReference type="ARBA" id="ARBA00022559"/>
    </source>
</evidence>
<dbReference type="EMBL" id="JAPKNA010000006">
    <property type="protein sequence ID" value="MCX5465885.1"/>
    <property type="molecule type" value="Genomic_DNA"/>
</dbReference>
<dbReference type="SUPFAM" id="SSF56634">
    <property type="entry name" value="Heme-dependent catalase-like"/>
    <property type="match status" value="1"/>
</dbReference>
<evidence type="ECO:0000256" key="7">
    <source>
        <dbReference type="ARBA" id="ARBA00023002"/>
    </source>
</evidence>
<protein>
    <recommendedName>
        <fullName evidence="3">catalase</fullName>
        <ecNumber evidence="3">1.11.1.6</ecNumber>
    </recommendedName>
</protein>
<dbReference type="InterPro" id="IPR020835">
    <property type="entry name" value="Catalase_sf"/>
</dbReference>
<evidence type="ECO:0000256" key="1">
    <source>
        <dbReference type="ARBA" id="ARBA00002974"/>
    </source>
</evidence>
<keyword evidence="5" id="KW-0349">Heme</keyword>
<evidence type="ECO:0000256" key="5">
    <source>
        <dbReference type="ARBA" id="ARBA00022617"/>
    </source>
</evidence>
<dbReference type="Gene3D" id="2.40.180.10">
    <property type="entry name" value="Catalase core domain"/>
    <property type="match status" value="1"/>
</dbReference>
<dbReference type="Pfam" id="PF00199">
    <property type="entry name" value="Catalase"/>
    <property type="match status" value="1"/>
</dbReference>
<dbReference type="PANTHER" id="PTHR11465:SF9">
    <property type="entry name" value="CATALASE"/>
    <property type="match status" value="1"/>
</dbReference>
<dbReference type="InterPro" id="IPR011614">
    <property type="entry name" value="Catalase_core"/>
</dbReference>
<evidence type="ECO:0000256" key="3">
    <source>
        <dbReference type="ARBA" id="ARBA00012314"/>
    </source>
</evidence>
<dbReference type="PRINTS" id="PR00067">
    <property type="entry name" value="CATALASE"/>
</dbReference>
<keyword evidence="11" id="KW-1185">Reference proteome</keyword>
<dbReference type="SMART" id="SM01060">
    <property type="entry name" value="Catalase"/>
    <property type="match status" value="1"/>
</dbReference>
<name>A0ABT3VRA1_9BURK</name>
<proteinExistence type="inferred from homology"/>
<evidence type="ECO:0000256" key="8">
    <source>
        <dbReference type="ARBA" id="ARBA00023004"/>
    </source>
</evidence>